<proteinExistence type="predicted"/>
<dbReference type="Gene3D" id="2.60.40.60">
    <property type="entry name" value="Cadherins"/>
    <property type="match status" value="10"/>
</dbReference>
<evidence type="ECO:0000256" key="10">
    <source>
        <dbReference type="PROSITE-ProRule" id="PRU00043"/>
    </source>
</evidence>
<dbReference type="PROSITE" id="PS50025">
    <property type="entry name" value="LAM_G_DOMAIN"/>
    <property type="match status" value="1"/>
</dbReference>
<feature type="domain" description="Cadherin" evidence="14">
    <location>
        <begin position="638"/>
        <end position="746"/>
    </location>
</feature>
<dbReference type="SUPFAM" id="SSF49313">
    <property type="entry name" value="Cadherin-like"/>
    <property type="match status" value="11"/>
</dbReference>
<dbReference type="InterPro" id="IPR002126">
    <property type="entry name" value="Cadherin-like_dom"/>
</dbReference>
<dbReference type="CDD" id="cd00110">
    <property type="entry name" value="LamG"/>
    <property type="match status" value="1"/>
</dbReference>
<dbReference type="Gene3D" id="2.60.120.200">
    <property type="match status" value="1"/>
</dbReference>
<evidence type="ECO:0000259" key="14">
    <source>
        <dbReference type="PROSITE" id="PS50268"/>
    </source>
</evidence>
<dbReference type="Pfam" id="PF23592">
    <property type="entry name" value="Cadherin_CELSR2_9th"/>
    <property type="match status" value="1"/>
</dbReference>
<dbReference type="Proteomes" id="UP000792457">
    <property type="component" value="Unassembled WGS sequence"/>
</dbReference>
<dbReference type="PRINTS" id="PR00205">
    <property type="entry name" value="CADHERIN"/>
</dbReference>
<dbReference type="PANTHER" id="PTHR24026">
    <property type="entry name" value="FAT ATYPICAL CADHERIN-RELATED"/>
    <property type="match status" value="1"/>
</dbReference>
<feature type="domain" description="Cadherin" evidence="14">
    <location>
        <begin position="997"/>
        <end position="1100"/>
    </location>
</feature>
<keyword evidence="3" id="KW-0812">Transmembrane</keyword>
<feature type="region of interest" description="Disordered" evidence="12">
    <location>
        <begin position="536"/>
        <end position="563"/>
    </location>
</feature>
<dbReference type="GO" id="GO:0051239">
    <property type="term" value="P:regulation of multicellular organismal process"/>
    <property type="evidence" value="ECO:0007669"/>
    <property type="project" value="UniProtKB-ARBA"/>
</dbReference>
<reference evidence="15" key="1">
    <citation type="submission" date="2013-04" db="EMBL/GenBank/DDBJ databases">
        <authorList>
            <person name="Qu J."/>
            <person name="Murali S.C."/>
            <person name="Bandaranaike D."/>
            <person name="Bellair M."/>
            <person name="Blankenburg K."/>
            <person name="Chao H."/>
            <person name="Dinh H."/>
            <person name="Doddapaneni H."/>
            <person name="Downs B."/>
            <person name="Dugan-Rocha S."/>
            <person name="Elkadiri S."/>
            <person name="Gnanaolivu R.D."/>
            <person name="Hernandez B."/>
            <person name="Javaid M."/>
            <person name="Jayaseelan J.C."/>
            <person name="Lee S."/>
            <person name="Li M."/>
            <person name="Ming W."/>
            <person name="Munidasa M."/>
            <person name="Muniz J."/>
            <person name="Nguyen L."/>
            <person name="Ongeri F."/>
            <person name="Osuji N."/>
            <person name="Pu L.-L."/>
            <person name="Puazo M."/>
            <person name="Qu C."/>
            <person name="Quiroz J."/>
            <person name="Raj R."/>
            <person name="Weissenberger G."/>
            <person name="Xin Y."/>
            <person name="Zou X."/>
            <person name="Han Y."/>
            <person name="Richards S."/>
            <person name="Worley K."/>
            <person name="Muzny D."/>
            <person name="Gibbs R."/>
        </authorList>
    </citation>
    <scope>NUCLEOTIDE SEQUENCE</scope>
    <source>
        <strain evidence="15">Sampled in the wild</strain>
    </source>
</reference>
<feature type="domain" description="Cadherin" evidence="14">
    <location>
        <begin position="747"/>
        <end position="854"/>
    </location>
</feature>
<keyword evidence="8" id="KW-1015">Disulfide bond</keyword>
<dbReference type="Pfam" id="PF00028">
    <property type="entry name" value="Cadherin"/>
    <property type="match status" value="7"/>
</dbReference>
<feature type="domain" description="Cadherin" evidence="14">
    <location>
        <begin position="533"/>
        <end position="637"/>
    </location>
</feature>
<evidence type="ECO:0000256" key="8">
    <source>
        <dbReference type="ARBA" id="ARBA00023157"/>
    </source>
</evidence>
<dbReference type="InterPro" id="IPR013320">
    <property type="entry name" value="ConA-like_dom_sf"/>
</dbReference>
<dbReference type="PROSITE" id="PS50268">
    <property type="entry name" value="CADHERIN_2"/>
    <property type="match status" value="10"/>
</dbReference>
<evidence type="ECO:0000256" key="3">
    <source>
        <dbReference type="ARBA" id="ARBA00022692"/>
    </source>
</evidence>
<evidence type="ECO:0000256" key="4">
    <source>
        <dbReference type="ARBA" id="ARBA00022737"/>
    </source>
</evidence>
<evidence type="ECO:0000256" key="12">
    <source>
        <dbReference type="SAM" id="MobiDB-lite"/>
    </source>
</evidence>
<feature type="domain" description="Laminin G" evidence="13">
    <location>
        <begin position="1270"/>
        <end position="1368"/>
    </location>
</feature>
<evidence type="ECO:0000256" key="6">
    <source>
        <dbReference type="ARBA" id="ARBA00022989"/>
    </source>
</evidence>
<feature type="domain" description="Cadherin" evidence="14">
    <location>
        <begin position="337"/>
        <end position="390"/>
    </location>
</feature>
<dbReference type="SMART" id="SM00112">
    <property type="entry name" value="CA"/>
    <property type="match status" value="7"/>
</dbReference>
<feature type="domain" description="Cadherin" evidence="14">
    <location>
        <begin position="144"/>
        <end position="248"/>
    </location>
</feature>
<dbReference type="InterPro" id="IPR056286">
    <property type="entry name" value="Cadherin_CELSR1-3_9th"/>
</dbReference>
<dbReference type="OrthoDB" id="26203at2759"/>
<dbReference type="PROSITE" id="PS00232">
    <property type="entry name" value="CADHERIN_1"/>
    <property type="match status" value="5"/>
</dbReference>
<evidence type="ECO:0000256" key="2">
    <source>
        <dbReference type="ARBA" id="ARBA00022536"/>
    </source>
</evidence>
<evidence type="ECO:0000256" key="5">
    <source>
        <dbReference type="ARBA" id="ARBA00022837"/>
    </source>
</evidence>
<dbReference type="EMBL" id="KZ308322">
    <property type="protein sequence ID" value="KAG8227386.1"/>
    <property type="molecule type" value="Genomic_DNA"/>
</dbReference>
<dbReference type="GO" id="GO:0007156">
    <property type="term" value="P:homophilic cell adhesion via plasma membrane adhesion molecules"/>
    <property type="evidence" value="ECO:0007669"/>
    <property type="project" value="InterPro"/>
</dbReference>
<name>A0A8K0K2Z2_LADFU</name>
<keyword evidence="9" id="KW-0325">Glycoprotein</keyword>
<dbReference type="SUPFAM" id="SSF49899">
    <property type="entry name" value="Concanavalin A-like lectins/glucanases"/>
    <property type="match status" value="1"/>
</dbReference>
<dbReference type="InterPro" id="IPR015919">
    <property type="entry name" value="Cadherin-like_sf"/>
</dbReference>
<keyword evidence="5 10" id="KW-0106">Calcium</keyword>
<dbReference type="GO" id="GO:0005886">
    <property type="term" value="C:plasma membrane"/>
    <property type="evidence" value="ECO:0007669"/>
    <property type="project" value="InterPro"/>
</dbReference>
<dbReference type="GO" id="GO:0007423">
    <property type="term" value="P:sensory organ development"/>
    <property type="evidence" value="ECO:0007669"/>
    <property type="project" value="UniProtKB-ARBA"/>
</dbReference>
<feature type="domain" description="Cadherin" evidence="14">
    <location>
        <begin position="391"/>
        <end position="532"/>
    </location>
</feature>
<evidence type="ECO:0000256" key="9">
    <source>
        <dbReference type="ARBA" id="ARBA00023180"/>
    </source>
</evidence>
<feature type="domain" description="Cadherin" evidence="14">
    <location>
        <begin position="855"/>
        <end position="979"/>
    </location>
</feature>
<dbReference type="InterPro" id="IPR001791">
    <property type="entry name" value="Laminin_G"/>
</dbReference>
<dbReference type="GO" id="GO:0050793">
    <property type="term" value="P:regulation of developmental process"/>
    <property type="evidence" value="ECO:0007669"/>
    <property type="project" value="UniProtKB-ARBA"/>
</dbReference>
<dbReference type="Pfam" id="PF02210">
    <property type="entry name" value="Laminin_G_2"/>
    <property type="match status" value="1"/>
</dbReference>
<dbReference type="FunFam" id="2.60.40.60:FF:000020">
    <property type="entry name" value="Dachsous cadherin-related 1b"/>
    <property type="match status" value="3"/>
</dbReference>
<dbReference type="CDD" id="cd11304">
    <property type="entry name" value="Cadherin_repeat"/>
    <property type="match status" value="9"/>
</dbReference>
<evidence type="ECO:0000256" key="11">
    <source>
        <dbReference type="PROSITE-ProRule" id="PRU00122"/>
    </source>
</evidence>
<dbReference type="PANTHER" id="PTHR24026:SF51">
    <property type="entry name" value="PROTOCADHERIN-LIKE WING POLARITY PROTEIN STAN"/>
    <property type="match status" value="1"/>
</dbReference>
<dbReference type="FunFam" id="2.60.40.60:FF:000010">
    <property type="entry name" value="Cadherin EGF LAG seven-pass G-type receptor 3"/>
    <property type="match status" value="1"/>
</dbReference>
<evidence type="ECO:0000313" key="15">
    <source>
        <dbReference type="EMBL" id="KAG8227386.1"/>
    </source>
</evidence>
<keyword evidence="7" id="KW-0472">Membrane</keyword>
<keyword evidence="2" id="KW-0245">EGF-like domain</keyword>
<comment type="caution">
    <text evidence="11">Lacks conserved residue(s) required for the propagation of feature annotation.</text>
</comment>
<keyword evidence="16" id="KW-1185">Reference proteome</keyword>
<organism evidence="15 16">
    <name type="scientific">Ladona fulva</name>
    <name type="common">Scarce chaser dragonfly</name>
    <name type="synonym">Libellula fulva</name>
    <dbReference type="NCBI Taxonomy" id="123851"/>
    <lineage>
        <taxon>Eukaryota</taxon>
        <taxon>Metazoa</taxon>
        <taxon>Ecdysozoa</taxon>
        <taxon>Arthropoda</taxon>
        <taxon>Hexapoda</taxon>
        <taxon>Insecta</taxon>
        <taxon>Pterygota</taxon>
        <taxon>Palaeoptera</taxon>
        <taxon>Odonata</taxon>
        <taxon>Epiprocta</taxon>
        <taxon>Anisoptera</taxon>
        <taxon>Libelluloidea</taxon>
        <taxon>Libellulidae</taxon>
        <taxon>Ladona</taxon>
    </lineage>
</organism>
<dbReference type="GO" id="GO:0030182">
    <property type="term" value="P:neuron differentiation"/>
    <property type="evidence" value="ECO:0007669"/>
    <property type="project" value="UniProtKB-ARBA"/>
</dbReference>
<comment type="caution">
    <text evidence="15">The sequence shown here is derived from an EMBL/GenBank/DDBJ whole genome shotgun (WGS) entry which is preliminary data.</text>
</comment>
<evidence type="ECO:0000259" key="13">
    <source>
        <dbReference type="PROSITE" id="PS50025"/>
    </source>
</evidence>
<dbReference type="GO" id="GO:0005509">
    <property type="term" value="F:calcium ion binding"/>
    <property type="evidence" value="ECO:0007669"/>
    <property type="project" value="UniProtKB-UniRule"/>
</dbReference>
<sequence>MPLDREATDSYSLLVVATDMAHPEGGGGGVVSSSSQTQRSTKAPLLIKVLDENDNNPQFEERTYSVRIPENHIWSGSPVVAAVSFHCWIRKYLRGLPTIYLPSLTSMINIVFHRSPGLAGSDGTSGDLAGRARRELRNGVPRFDQVLYVSYVPEEVPPGLKVTTVTARDPEGSPLLYAMVSLLDSRSQSMFAIDARSGVVTTVTKLDRETVSIHYLLITATDDSYPPQTGTTTLEIKVVDVNDHAPIFESSEGYETSVRESVPVGTTLLTVRATDQDMGRNAEVEYHLEDLPIEEFVSLDEDSEHEGEDNNGGEKISVPAVHSGPLPSEHFHIDPRATDADDGANGAIRYTIISGNPQGQFSIDGLSGEISLVKPLDYEAVPTYRLGIRAQGVPLGTAVLRLQAYDADEGNNGEIQYSIVNTSSGSMPLSVDPKSGWITTTGELDREERSQYQFQVDYFSFSFVCFVGTITICGSMFSHQHFSVLMKPNFNCMFHLEQQLNVVAQDGGHPPLSATASVKVIVEDINDNDPVFEPSSYETTVSESAPPGTPVATVSATDPDDGPTRLNYEIVSGDPGGHFEIVSTPDGRGRLTVARTLDYWLERKFSLMVAAEDSGRRRATALVTVLVSDANDHAPVFEGAPYTATVPEDAAVGTTVLVVSATDGDVGENAKITYSLGHAGLAGTSIPEFTINPQTGALLVGAPLDRERVPGYSLTVTATDGGSPPVSDSTSVEIIVGDVNDNPPHFGASSYSGTVPEDAQVGTSVARVHATDSDQGPNGRVQYSLAPGSGSGDGAFAMDPTSGVVRTARMLDRETIARYELIALATDYGAPHALTSSVTISVRVLDVNDSPPTFESDRIVFHVAENTPVGSAVGTLRAVDPDEGPNAAILFSVVGGEDSDAFSLVTLGGSGSSGVLGRGSSSESRTGTAEAQLVTRVELDYESPKKRYVLNVRAASPPLRTDVQVEVLVVDVNDNAPALSDFHVVFNNFRHCFPAGGGPVGRIPAADADASDRLRYRILSGNNAGLVSLDEETGMLSLSPQLNTNVPRTAAMEVSVSDGINEVRAAMQLSVRLVTEEMLLSSVTVRLADMTEESFLSPLLGYFVEGLAAIIPCPKDNIFIFSIQEDTDVNAKILNVSFSAKRADMPGDVYYSPQFLQERVYLNRATLARLSTVKGAENIIYVTLKLIFATLILVEMGAHVKEEKVDIPVFASLDSQLTLSWRVNCEIDLTYDTCQPGICRSGSSCAPLIKGGFICEGCPLGEHYTQLCELRARSFPSSSFLTFPALRQRHRLNIQLRFATQAENGLLLYNGRYNEKHDFIALELSNGSVMFSFALGGPEVTRVSTSLPGPGVSDGNWHKVVVDYFNKS</sequence>
<feature type="domain" description="Cadherin" evidence="14">
    <location>
        <begin position="2"/>
        <end position="59"/>
    </location>
</feature>
<keyword evidence="4" id="KW-0677">Repeat</keyword>
<dbReference type="GO" id="GO:0120036">
    <property type="term" value="P:plasma membrane bounded cell projection organization"/>
    <property type="evidence" value="ECO:0007669"/>
    <property type="project" value="UniProtKB-ARBA"/>
</dbReference>
<accession>A0A8K0K2Z2</accession>
<feature type="domain" description="Cadherin" evidence="14">
    <location>
        <begin position="250"/>
        <end position="307"/>
    </location>
</feature>
<dbReference type="FunFam" id="2.60.40.60:FF:000029">
    <property type="entry name" value="Cadherin EGF LAG seven-pass G-type receptor 3"/>
    <property type="match status" value="1"/>
</dbReference>
<evidence type="ECO:0000256" key="1">
    <source>
        <dbReference type="ARBA" id="ARBA00004370"/>
    </source>
</evidence>
<dbReference type="GO" id="GO:0001736">
    <property type="term" value="P:establishment of planar polarity"/>
    <property type="evidence" value="ECO:0007669"/>
    <property type="project" value="UniProtKB-ARBA"/>
</dbReference>
<keyword evidence="6" id="KW-1133">Transmembrane helix</keyword>
<reference evidence="15" key="2">
    <citation type="submission" date="2017-10" db="EMBL/GenBank/DDBJ databases">
        <title>Ladona fulva Genome sequencing and assembly.</title>
        <authorList>
            <person name="Murali S."/>
            <person name="Richards S."/>
            <person name="Bandaranaike D."/>
            <person name="Bellair M."/>
            <person name="Blankenburg K."/>
            <person name="Chao H."/>
            <person name="Dinh H."/>
            <person name="Doddapaneni H."/>
            <person name="Dugan-Rocha S."/>
            <person name="Elkadiri S."/>
            <person name="Gnanaolivu R."/>
            <person name="Hernandez B."/>
            <person name="Skinner E."/>
            <person name="Javaid M."/>
            <person name="Lee S."/>
            <person name="Li M."/>
            <person name="Ming W."/>
            <person name="Munidasa M."/>
            <person name="Muniz J."/>
            <person name="Nguyen L."/>
            <person name="Hughes D."/>
            <person name="Osuji N."/>
            <person name="Pu L.-L."/>
            <person name="Puazo M."/>
            <person name="Qu C."/>
            <person name="Quiroz J."/>
            <person name="Raj R."/>
            <person name="Weissenberger G."/>
            <person name="Xin Y."/>
            <person name="Zou X."/>
            <person name="Han Y."/>
            <person name="Worley K."/>
            <person name="Muzny D."/>
            <person name="Gibbs R."/>
        </authorList>
    </citation>
    <scope>NUCLEOTIDE SEQUENCE</scope>
    <source>
        <strain evidence="15">Sampled in the wild</strain>
    </source>
</reference>
<comment type="subcellular location">
    <subcellularLocation>
        <location evidence="1">Membrane</location>
    </subcellularLocation>
</comment>
<evidence type="ECO:0000256" key="7">
    <source>
        <dbReference type="ARBA" id="ARBA00023136"/>
    </source>
</evidence>
<gene>
    <name evidence="15" type="ORF">J437_LFUL000394</name>
</gene>
<evidence type="ECO:0000313" key="16">
    <source>
        <dbReference type="Proteomes" id="UP000792457"/>
    </source>
</evidence>
<protein>
    <submittedName>
        <fullName evidence="15">Uncharacterized protein</fullName>
    </submittedName>
</protein>
<dbReference type="InterPro" id="IPR020894">
    <property type="entry name" value="Cadherin_CS"/>
</dbReference>